<evidence type="ECO:0000256" key="1">
    <source>
        <dbReference type="ARBA" id="ARBA00023152"/>
    </source>
</evidence>
<dbReference type="PROSITE" id="PS00175">
    <property type="entry name" value="PG_MUTASE"/>
    <property type="match status" value="1"/>
</dbReference>
<evidence type="ECO:0000256" key="3">
    <source>
        <dbReference type="PIRSR" id="PIRSR613078-1"/>
    </source>
</evidence>
<name>A0AAJ5SEA0_MICMQ</name>
<evidence type="ECO:0000313" key="6">
    <source>
        <dbReference type="Proteomes" id="UP001214756"/>
    </source>
</evidence>
<feature type="active site" description="Proton donor/acceptor" evidence="3">
    <location>
        <position position="90"/>
    </location>
</feature>
<keyword evidence="1" id="KW-0324">Glycolysis</keyword>
<dbReference type="InterPro" id="IPR050275">
    <property type="entry name" value="PGM_Phosphatase"/>
</dbReference>
<organism evidence="5 6">
    <name type="scientific">Microbacterium maritypicum</name>
    <name type="common">Microbacterium liquefaciens</name>
    <dbReference type="NCBI Taxonomy" id="33918"/>
    <lineage>
        <taxon>Bacteria</taxon>
        <taxon>Bacillati</taxon>
        <taxon>Actinomycetota</taxon>
        <taxon>Actinomycetes</taxon>
        <taxon>Micrococcales</taxon>
        <taxon>Microbacteriaceae</taxon>
        <taxon>Microbacterium</taxon>
    </lineage>
</organism>
<dbReference type="GO" id="GO:0005737">
    <property type="term" value="C:cytoplasm"/>
    <property type="evidence" value="ECO:0007669"/>
    <property type="project" value="TreeGrafter"/>
</dbReference>
<feature type="binding site" evidence="4">
    <location>
        <begin position="16"/>
        <end position="23"/>
    </location>
    <ligand>
        <name>substrate</name>
    </ligand>
</feature>
<dbReference type="AlphaFoldDB" id="A0AAJ5SEA0"/>
<feature type="binding site" evidence="4">
    <location>
        <position position="66"/>
    </location>
    <ligand>
        <name>substrate</name>
    </ligand>
</feature>
<dbReference type="GO" id="GO:0016791">
    <property type="term" value="F:phosphatase activity"/>
    <property type="evidence" value="ECO:0007669"/>
    <property type="project" value="TreeGrafter"/>
</dbReference>
<proteinExistence type="predicted"/>
<reference evidence="5" key="1">
    <citation type="submission" date="2023-02" db="EMBL/GenBank/DDBJ databases">
        <title>Genome sequence of Microbacterium liquefaciens B1075.</title>
        <authorList>
            <person name="Cao J."/>
            <person name="Li X."/>
        </authorList>
    </citation>
    <scope>NUCLEOTIDE SEQUENCE</scope>
    <source>
        <strain evidence="5">B1075</strain>
    </source>
</reference>
<gene>
    <name evidence="5" type="ORF">PWF71_08940</name>
</gene>
<sequence length="197" mass="21482">MIPQDRHVPERLLLARHGQTVWNVEHRLHGQLDSPLTDEGVAQSHAIADLLADRGVLTVCSSPLGRAMQTATIIAERVGAQLIEVPELAELDHGELAGMTWEEIEAAYPTAREERAANRYGWAFPGGESYAQARARARKALSTCGWASEGAPLLVSHEMIGRMLRAELRGLDASNALGLRHPHGVVFEIDGGSERML</sequence>
<dbReference type="SUPFAM" id="SSF53254">
    <property type="entry name" value="Phosphoglycerate mutase-like"/>
    <property type="match status" value="1"/>
</dbReference>
<dbReference type="PIRSF" id="PIRSF000709">
    <property type="entry name" value="6PFK_2-Ptase"/>
    <property type="match status" value="1"/>
</dbReference>
<dbReference type="RefSeq" id="WP_246877601.1">
    <property type="nucleotide sequence ID" value="NZ_CBDRLE010000001.1"/>
</dbReference>
<evidence type="ECO:0000313" key="5">
    <source>
        <dbReference type="EMBL" id="WEF19429.1"/>
    </source>
</evidence>
<dbReference type="CDD" id="cd07067">
    <property type="entry name" value="HP_PGM_like"/>
    <property type="match status" value="1"/>
</dbReference>
<keyword evidence="2" id="KW-0413">Isomerase</keyword>
<dbReference type="PANTHER" id="PTHR48100">
    <property type="entry name" value="BROAD-SPECIFICITY PHOSPHATASE YOR283W-RELATED"/>
    <property type="match status" value="1"/>
</dbReference>
<dbReference type="Gene3D" id="3.40.50.1240">
    <property type="entry name" value="Phosphoglycerate mutase-like"/>
    <property type="match status" value="1"/>
</dbReference>
<dbReference type="GeneID" id="87015815"/>
<dbReference type="InterPro" id="IPR029033">
    <property type="entry name" value="His_PPase_superfam"/>
</dbReference>
<dbReference type="PANTHER" id="PTHR48100:SF1">
    <property type="entry name" value="HISTIDINE PHOSPHATASE FAMILY PROTEIN-RELATED"/>
    <property type="match status" value="1"/>
</dbReference>
<evidence type="ECO:0000256" key="4">
    <source>
        <dbReference type="PIRSR" id="PIRSR613078-2"/>
    </source>
</evidence>
<dbReference type="InterPro" id="IPR001345">
    <property type="entry name" value="PG/BPGM_mutase_AS"/>
</dbReference>
<feature type="active site" description="Tele-phosphohistidine intermediate" evidence="3">
    <location>
        <position position="17"/>
    </location>
</feature>
<dbReference type="SMART" id="SM00855">
    <property type="entry name" value="PGAM"/>
    <property type="match status" value="1"/>
</dbReference>
<accession>A0AAJ5SEA0</accession>
<evidence type="ECO:0000256" key="2">
    <source>
        <dbReference type="ARBA" id="ARBA00023235"/>
    </source>
</evidence>
<dbReference type="InterPro" id="IPR013078">
    <property type="entry name" value="His_Pase_superF_clade-1"/>
</dbReference>
<dbReference type="EMBL" id="CP118606">
    <property type="protein sequence ID" value="WEF19429.1"/>
    <property type="molecule type" value="Genomic_DNA"/>
</dbReference>
<dbReference type="Proteomes" id="UP001214756">
    <property type="component" value="Chromosome"/>
</dbReference>
<dbReference type="Pfam" id="PF00300">
    <property type="entry name" value="His_Phos_1"/>
    <property type="match status" value="1"/>
</dbReference>
<protein>
    <submittedName>
        <fullName evidence="5">Histidine phosphatase family protein</fullName>
    </submittedName>
</protein>